<comment type="caution">
    <text evidence="2">The sequence shown here is derived from an EMBL/GenBank/DDBJ whole genome shotgun (WGS) entry which is preliminary data.</text>
</comment>
<dbReference type="InterPro" id="IPR036259">
    <property type="entry name" value="MFS_trans_sf"/>
</dbReference>
<keyword evidence="1" id="KW-0472">Membrane</keyword>
<dbReference type="RefSeq" id="WP_190477009.1">
    <property type="nucleotide sequence ID" value="NZ_JACOFT010000001.1"/>
</dbReference>
<evidence type="ECO:0000313" key="3">
    <source>
        <dbReference type="Proteomes" id="UP000637632"/>
    </source>
</evidence>
<proteinExistence type="predicted"/>
<feature type="transmembrane region" description="Helical" evidence="1">
    <location>
        <begin position="384"/>
        <end position="404"/>
    </location>
</feature>
<protein>
    <submittedName>
        <fullName evidence="2">YbfB/YjiJ family MFS transporter</fullName>
    </submittedName>
</protein>
<dbReference type="PANTHER" id="PTHR23537">
    <property type="match status" value="1"/>
</dbReference>
<accession>A0ABR6XB90</accession>
<feature type="transmembrane region" description="Helical" evidence="1">
    <location>
        <begin position="267"/>
        <end position="288"/>
    </location>
</feature>
<keyword evidence="1" id="KW-0812">Transmembrane</keyword>
<feature type="transmembrane region" description="Helical" evidence="1">
    <location>
        <begin position="113"/>
        <end position="133"/>
    </location>
</feature>
<dbReference type="EMBL" id="JACOFT010000001">
    <property type="protein sequence ID" value="MBC3810200.1"/>
    <property type="molecule type" value="Genomic_DNA"/>
</dbReference>
<keyword evidence="1" id="KW-1133">Transmembrane helix</keyword>
<dbReference type="InterPro" id="IPR010645">
    <property type="entry name" value="MFS_4"/>
</dbReference>
<sequence length="413" mass="43180">MNTPALHPAARPQHLAILIAIAAMFSLALAMGIGRFAFTPLLPLMLRDGVLLSDSGAWLAASNYLGYLIGALCASRVRLPPARLLTLSLICIVIVTAAMGITSSVWAWAVLRFLAGLCSAWALIATSAWGLGWMANLARPRLTGLIYAGVGLGIVAAGIFCLWAAEKMPASEMWIVLACLASLVAILPLIVSFYCPLPPVANSIAAPVNAAQVSASESASTSASTSAPGVTGLIICYGMFGFGYILPATYLPAQARQLLDDPQIFGWAWPVFGIAAAASTLIVAGVLGQCNRLNVWATSHALMAVGVILPCLWLSMTSIVLAALFVGGNFMVITMLGMQEARARAAANPTAVLARMTASFALGQLLGPVVVALMNTFAADHASALRYALQLATACLVASAIYLWRRAESAQRH</sequence>
<feature type="transmembrane region" description="Helical" evidence="1">
    <location>
        <begin position="171"/>
        <end position="195"/>
    </location>
</feature>
<feature type="transmembrane region" description="Helical" evidence="1">
    <location>
        <begin position="84"/>
        <end position="107"/>
    </location>
</feature>
<dbReference type="PANTHER" id="PTHR23537:SF1">
    <property type="entry name" value="SUGAR TRANSPORTER"/>
    <property type="match status" value="1"/>
</dbReference>
<dbReference type="Gene3D" id="1.20.1250.20">
    <property type="entry name" value="MFS general substrate transporter like domains"/>
    <property type="match status" value="2"/>
</dbReference>
<feature type="transmembrane region" description="Helical" evidence="1">
    <location>
        <begin position="227"/>
        <end position="247"/>
    </location>
</feature>
<feature type="transmembrane region" description="Helical" evidence="1">
    <location>
        <begin position="295"/>
        <end position="313"/>
    </location>
</feature>
<reference evidence="2 3" key="1">
    <citation type="submission" date="2020-08" db="EMBL/GenBank/DDBJ databases">
        <title>Novel species isolated from subtropical streams in China.</title>
        <authorList>
            <person name="Lu H."/>
        </authorList>
    </citation>
    <scope>NUCLEOTIDE SEQUENCE [LARGE SCALE GENOMIC DNA]</scope>
    <source>
        <strain evidence="2 3">CCTCC AB 2015119</strain>
    </source>
</reference>
<gene>
    <name evidence="2" type="ORF">H8K26_01995</name>
</gene>
<feature type="transmembrane region" description="Helical" evidence="1">
    <location>
        <begin position="319"/>
        <end position="338"/>
    </location>
</feature>
<organism evidence="2 3">
    <name type="scientific">Undibacterium aquatile</name>
    <dbReference type="NCBI Taxonomy" id="1537398"/>
    <lineage>
        <taxon>Bacteria</taxon>
        <taxon>Pseudomonadati</taxon>
        <taxon>Pseudomonadota</taxon>
        <taxon>Betaproteobacteria</taxon>
        <taxon>Burkholderiales</taxon>
        <taxon>Oxalobacteraceae</taxon>
        <taxon>Undibacterium</taxon>
    </lineage>
</organism>
<feature type="transmembrane region" description="Helical" evidence="1">
    <location>
        <begin position="15"/>
        <end position="38"/>
    </location>
</feature>
<dbReference type="SUPFAM" id="SSF103473">
    <property type="entry name" value="MFS general substrate transporter"/>
    <property type="match status" value="1"/>
</dbReference>
<feature type="transmembrane region" description="Helical" evidence="1">
    <location>
        <begin position="145"/>
        <end position="165"/>
    </location>
</feature>
<dbReference type="Pfam" id="PF06779">
    <property type="entry name" value="MFS_4"/>
    <property type="match status" value="1"/>
</dbReference>
<evidence type="ECO:0000313" key="2">
    <source>
        <dbReference type="EMBL" id="MBC3810200.1"/>
    </source>
</evidence>
<feature type="transmembrane region" description="Helical" evidence="1">
    <location>
        <begin position="58"/>
        <end position="77"/>
    </location>
</feature>
<feature type="transmembrane region" description="Helical" evidence="1">
    <location>
        <begin position="359"/>
        <end position="378"/>
    </location>
</feature>
<dbReference type="Proteomes" id="UP000637632">
    <property type="component" value="Unassembled WGS sequence"/>
</dbReference>
<name>A0ABR6XB90_9BURK</name>
<evidence type="ECO:0000256" key="1">
    <source>
        <dbReference type="SAM" id="Phobius"/>
    </source>
</evidence>
<keyword evidence="3" id="KW-1185">Reference proteome</keyword>